<dbReference type="PANTHER" id="PTHR11236:SF9">
    <property type="entry name" value="ANTHRANILATE SYNTHASE COMPONENT 1"/>
    <property type="match status" value="1"/>
</dbReference>
<accession>A0A0F9GH33</accession>
<evidence type="ECO:0000259" key="1">
    <source>
        <dbReference type="Pfam" id="PF00425"/>
    </source>
</evidence>
<dbReference type="PRINTS" id="PR00095">
    <property type="entry name" value="ANTSNTHASEI"/>
</dbReference>
<dbReference type="InterPro" id="IPR005801">
    <property type="entry name" value="ADC_synthase"/>
</dbReference>
<dbReference type="InterPro" id="IPR006805">
    <property type="entry name" value="Anth_synth_I_N"/>
</dbReference>
<feature type="domain" description="Chorismate-utilising enzyme C-terminal" evidence="1">
    <location>
        <begin position="204"/>
        <end position="458"/>
    </location>
</feature>
<dbReference type="Pfam" id="PF00425">
    <property type="entry name" value="Chorismate_bind"/>
    <property type="match status" value="1"/>
</dbReference>
<dbReference type="EMBL" id="LAZR01017984">
    <property type="protein sequence ID" value="KKL98164.1"/>
    <property type="molecule type" value="Genomic_DNA"/>
</dbReference>
<dbReference type="SUPFAM" id="SSF56322">
    <property type="entry name" value="ADC synthase"/>
    <property type="match status" value="1"/>
</dbReference>
<reference evidence="3" key="1">
    <citation type="journal article" date="2015" name="Nature">
        <title>Complex archaea that bridge the gap between prokaryotes and eukaryotes.</title>
        <authorList>
            <person name="Spang A."/>
            <person name="Saw J.H."/>
            <person name="Jorgensen S.L."/>
            <person name="Zaremba-Niedzwiedzka K."/>
            <person name="Martijn J."/>
            <person name="Lind A.E."/>
            <person name="van Eijk R."/>
            <person name="Schleper C."/>
            <person name="Guy L."/>
            <person name="Ettema T.J."/>
        </authorList>
    </citation>
    <scope>NUCLEOTIDE SEQUENCE</scope>
</reference>
<name>A0A0F9GH33_9ZZZZ</name>
<organism evidence="3">
    <name type="scientific">marine sediment metagenome</name>
    <dbReference type="NCBI Taxonomy" id="412755"/>
    <lineage>
        <taxon>unclassified sequences</taxon>
        <taxon>metagenomes</taxon>
        <taxon>ecological metagenomes</taxon>
    </lineage>
</organism>
<dbReference type="GO" id="GO:0000162">
    <property type="term" value="P:L-tryptophan biosynthetic process"/>
    <property type="evidence" value="ECO:0007669"/>
    <property type="project" value="TreeGrafter"/>
</dbReference>
<dbReference type="PANTHER" id="PTHR11236">
    <property type="entry name" value="AMINOBENZOATE/ANTHRANILATE SYNTHASE"/>
    <property type="match status" value="1"/>
</dbReference>
<feature type="domain" description="Anthranilate synthase component I N-terminal" evidence="2">
    <location>
        <begin position="41"/>
        <end position="162"/>
    </location>
</feature>
<sequence>MLTATRLAENRAYQSEKLIIYKTQLKGSLHTRAKTLASNMPFAFLDSAGHLSPQNRWSFLATHPIDTISFKNGFLKRKAGDAKESDPFTALRDFLEVDKKEEWQDIDGIPYIGGPVGFISYDFARYVEKLPEKCDDDLDLPDFYFTKPSRVFAHDLKTGDLFICLYRHTEDGFADLNEIADRLNSTDEEGDYKVFGSLRANMEKSDFEDAVEKIRSHIVAGDVYQVNLSQRFEKDFTGESFSLYKKLRELNPGPFCGYLRSDTFSLLSSSPERLVKLDADGKAETRPIAGTRRRGNDIEEDEVLSGKLLLDDKERAEHIMLVDLERNDLGRVCSYGTVGVDELMTIEKYSHVIHIVSNVCADLHPKKDALDLLKAMFPGGTITGCPKVRCMELIEELEPTRRGPYTGSMGYFSNNGNIDFNILIRTIVETKGKVFVQAGAGVVADSKPQREYYETISKAQALFKSLGHVVKEPQWEKMST</sequence>
<evidence type="ECO:0008006" key="4">
    <source>
        <dbReference type="Google" id="ProtNLM"/>
    </source>
</evidence>
<gene>
    <name evidence="3" type="ORF">LCGC14_1827180</name>
</gene>
<evidence type="ECO:0000313" key="3">
    <source>
        <dbReference type="EMBL" id="KKL98164.1"/>
    </source>
</evidence>
<dbReference type="AlphaFoldDB" id="A0A0F9GH33"/>
<dbReference type="InterPro" id="IPR015890">
    <property type="entry name" value="Chorismate_C"/>
</dbReference>
<comment type="caution">
    <text evidence="3">The sequence shown here is derived from an EMBL/GenBank/DDBJ whole genome shotgun (WGS) entry which is preliminary data.</text>
</comment>
<dbReference type="Gene3D" id="3.60.120.10">
    <property type="entry name" value="Anthranilate synthase"/>
    <property type="match status" value="1"/>
</dbReference>
<dbReference type="InterPro" id="IPR019999">
    <property type="entry name" value="Anth_synth_I-like"/>
</dbReference>
<dbReference type="Pfam" id="PF04715">
    <property type="entry name" value="Anth_synt_I_N"/>
    <property type="match status" value="1"/>
</dbReference>
<evidence type="ECO:0000259" key="2">
    <source>
        <dbReference type="Pfam" id="PF04715"/>
    </source>
</evidence>
<protein>
    <recommendedName>
        <fullName evidence="4">Chorismate-utilising enzyme C-terminal domain-containing protein</fullName>
    </recommendedName>
</protein>
<proteinExistence type="predicted"/>